<organism evidence="1">
    <name type="scientific">Anopheles braziliensis</name>
    <dbReference type="NCBI Taxonomy" id="58242"/>
    <lineage>
        <taxon>Eukaryota</taxon>
        <taxon>Metazoa</taxon>
        <taxon>Ecdysozoa</taxon>
        <taxon>Arthropoda</taxon>
        <taxon>Hexapoda</taxon>
        <taxon>Insecta</taxon>
        <taxon>Pterygota</taxon>
        <taxon>Neoptera</taxon>
        <taxon>Endopterygota</taxon>
        <taxon>Diptera</taxon>
        <taxon>Nematocera</taxon>
        <taxon>Culicoidea</taxon>
        <taxon>Culicidae</taxon>
        <taxon>Anophelinae</taxon>
        <taxon>Anopheles</taxon>
    </lineage>
</organism>
<sequence>MFPLAANQTTRRATQTRISAVAAAAAAAAAVVTTSSAPPRLTMMSLGSLIKWTSRGVVLVLWRFCVLCCVAAHNGCAPTDVDGS</sequence>
<reference evidence="1" key="1">
    <citation type="submission" date="2018-01" db="EMBL/GenBank/DDBJ databases">
        <title>An insight into the sialome of Amazonian anophelines.</title>
        <authorList>
            <person name="Ribeiro J.M."/>
            <person name="Scarpassa V."/>
            <person name="Calvo E."/>
        </authorList>
    </citation>
    <scope>NUCLEOTIDE SEQUENCE</scope>
    <source>
        <tissue evidence="1">Salivary glands</tissue>
    </source>
</reference>
<evidence type="ECO:0000313" key="1">
    <source>
        <dbReference type="EMBL" id="MBW29954.1"/>
    </source>
</evidence>
<dbReference type="AlphaFoldDB" id="A0A2M3ZN22"/>
<dbReference type="EMBL" id="GGFM01009203">
    <property type="protein sequence ID" value="MBW29954.1"/>
    <property type="molecule type" value="Transcribed_RNA"/>
</dbReference>
<proteinExistence type="predicted"/>
<accession>A0A2M3ZN22</accession>
<protein>
    <submittedName>
        <fullName evidence="1">Putative secreted peptide</fullName>
    </submittedName>
</protein>
<name>A0A2M3ZN22_9DIPT</name>